<feature type="transmembrane region" description="Helical" evidence="1">
    <location>
        <begin position="78"/>
        <end position="99"/>
    </location>
</feature>
<keyword evidence="1" id="KW-0812">Transmembrane</keyword>
<feature type="transmembrane region" description="Helical" evidence="1">
    <location>
        <begin position="16"/>
        <end position="37"/>
    </location>
</feature>
<feature type="transmembrane region" description="Helical" evidence="1">
    <location>
        <begin position="119"/>
        <end position="138"/>
    </location>
</feature>
<dbReference type="Proteomes" id="UP001156140">
    <property type="component" value="Unassembled WGS sequence"/>
</dbReference>
<comment type="caution">
    <text evidence="2">The sequence shown here is derived from an EMBL/GenBank/DDBJ whole genome shotgun (WGS) entry which is preliminary data.</text>
</comment>
<evidence type="ECO:0000313" key="2">
    <source>
        <dbReference type="EMBL" id="MCI0127881.1"/>
    </source>
</evidence>
<accession>A0AA41QQP0</accession>
<name>A0AA41QQP0_9HYPH</name>
<feature type="transmembrane region" description="Helical" evidence="1">
    <location>
        <begin position="181"/>
        <end position="200"/>
    </location>
</feature>
<gene>
    <name evidence="2" type="ORF">ML536_13715</name>
</gene>
<evidence type="ECO:0008006" key="4">
    <source>
        <dbReference type="Google" id="ProtNLM"/>
    </source>
</evidence>
<evidence type="ECO:0000313" key="3">
    <source>
        <dbReference type="Proteomes" id="UP001156140"/>
    </source>
</evidence>
<reference evidence="2" key="1">
    <citation type="submission" date="2022-03" db="EMBL/GenBank/DDBJ databases">
        <title>The complete genome sequence of a Methyloterrigena soli.</title>
        <authorList>
            <person name="Zi Z."/>
        </authorList>
    </citation>
    <scope>NUCLEOTIDE SEQUENCE</scope>
    <source>
        <strain evidence="2">M48</strain>
    </source>
</reference>
<dbReference type="AlphaFoldDB" id="A0AA41QQP0"/>
<sequence>MEPASFPSELFPHIRIVMGMVVGLGITKLLTGLATFIQHPGRIKPYPIHLLWVATLLLELVHFWWWQYALYGISSWTFALFVFLIGYAIVLYFMCAILFPDRVDEYDGYEGYFISRRKWFFALFASTFICDLVDSLVKGPEYFSRFGYEYYIQVPVGILCCIIAMWTANRRYHLAFVTIHLIYQLSWILRLFYAVPVAFAQGH</sequence>
<dbReference type="RefSeq" id="WP_052015059.1">
    <property type="nucleotide sequence ID" value="NZ_CP068983.1"/>
</dbReference>
<keyword evidence="1" id="KW-1133">Transmembrane helix</keyword>
<organism evidence="2 3">
    <name type="scientific">Paradevosia shaoguanensis</name>
    <dbReference type="NCBI Taxonomy" id="1335043"/>
    <lineage>
        <taxon>Bacteria</taxon>
        <taxon>Pseudomonadati</taxon>
        <taxon>Pseudomonadota</taxon>
        <taxon>Alphaproteobacteria</taxon>
        <taxon>Hyphomicrobiales</taxon>
        <taxon>Devosiaceae</taxon>
        <taxon>Paradevosia</taxon>
    </lineage>
</organism>
<protein>
    <recommendedName>
        <fullName evidence="4">Mll4938 protein</fullName>
    </recommendedName>
</protein>
<keyword evidence="3" id="KW-1185">Reference proteome</keyword>
<dbReference type="EMBL" id="JALAZD010000001">
    <property type="protein sequence ID" value="MCI0127881.1"/>
    <property type="molecule type" value="Genomic_DNA"/>
</dbReference>
<evidence type="ECO:0000256" key="1">
    <source>
        <dbReference type="SAM" id="Phobius"/>
    </source>
</evidence>
<proteinExistence type="predicted"/>
<keyword evidence="1" id="KW-0472">Membrane</keyword>
<feature type="transmembrane region" description="Helical" evidence="1">
    <location>
        <begin position="150"/>
        <end position="169"/>
    </location>
</feature>
<feature type="transmembrane region" description="Helical" evidence="1">
    <location>
        <begin position="49"/>
        <end position="66"/>
    </location>
</feature>